<sequence>MVKTIERESMVIHGWITTLDTSDSGEGLIGISQQKMRAKEEYASKIEEDLFVVNALIDGDQCYLIGNKDLTKTRPSEILLPAGTYAYFDLDYQDQVELDQEISKCYGELMQDETVKLLGNYNLEEYTAVGKLRLYLPVQKK</sequence>
<comment type="caution">
    <text evidence="2">The sequence shown here is derived from an EMBL/GenBank/DDBJ whole genome shotgun (WGS) entry which is preliminary data.</text>
</comment>
<dbReference type="AlphaFoldDB" id="A0A1L8TM36"/>
<dbReference type="OrthoDB" id="2190216at2"/>
<dbReference type="Pfam" id="PF14526">
    <property type="entry name" value="Cass2"/>
    <property type="match status" value="1"/>
</dbReference>
<organism evidence="2 3">
    <name type="scientific">Enterococcus hermanniensis</name>
    <dbReference type="NCBI Taxonomy" id="249189"/>
    <lineage>
        <taxon>Bacteria</taxon>
        <taxon>Bacillati</taxon>
        <taxon>Bacillota</taxon>
        <taxon>Bacilli</taxon>
        <taxon>Lactobacillales</taxon>
        <taxon>Enterococcaceae</taxon>
        <taxon>Enterococcus</taxon>
    </lineage>
</organism>
<evidence type="ECO:0000313" key="2">
    <source>
        <dbReference type="EMBL" id="OJG45405.1"/>
    </source>
</evidence>
<keyword evidence="3" id="KW-1185">Reference proteome</keyword>
<dbReference type="InterPro" id="IPR029441">
    <property type="entry name" value="Cass2"/>
</dbReference>
<proteinExistence type="predicted"/>
<reference evidence="2 3" key="1">
    <citation type="submission" date="2014-12" db="EMBL/GenBank/DDBJ databases">
        <title>Draft genome sequences of 29 type strains of Enterococci.</title>
        <authorList>
            <person name="Zhong Z."/>
            <person name="Sun Z."/>
            <person name="Liu W."/>
            <person name="Zhang W."/>
            <person name="Zhang H."/>
        </authorList>
    </citation>
    <scope>NUCLEOTIDE SEQUENCE [LARGE SCALE GENOMIC DNA]</scope>
    <source>
        <strain evidence="2 3">DSM 17122</strain>
    </source>
</reference>
<accession>A0A1L8TM36</accession>
<evidence type="ECO:0000313" key="3">
    <source>
        <dbReference type="Proteomes" id="UP000182077"/>
    </source>
</evidence>
<dbReference type="EMBL" id="JXKQ01000006">
    <property type="protein sequence ID" value="OJG45405.1"/>
    <property type="molecule type" value="Genomic_DNA"/>
</dbReference>
<evidence type="ECO:0000259" key="1">
    <source>
        <dbReference type="Pfam" id="PF14526"/>
    </source>
</evidence>
<dbReference type="RefSeq" id="WP_071857980.1">
    <property type="nucleotide sequence ID" value="NZ_JBHSHK010000022.1"/>
</dbReference>
<protein>
    <recommendedName>
        <fullName evidence="1">Integron-associated effector binding protein domain-containing protein</fullName>
    </recommendedName>
</protein>
<gene>
    <name evidence="2" type="ORF">RV04_GL002121</name>
</gene>
<feature type="domain" description="Integron-associated effector binding protein" evidence="1">
    <location>
        <begin position="79"/>
        <end position="138"/>
    </location>
</feature>
<name>A0A1L8TM36_9ENTE</name>
<dbReference type="Proteomes" id="UP000182077">
    <property type="component" value="Unassembled WGS sequence"/>
</dbReference>